<dbReference type="OrthoDB" id="23364at2157"/>
<dbReference type="EMBL" id="CP002779">
    <property type="protein sequence ID" value="AEH25377.1"/>
    <property type="molecule type" value="Genomic_DNA"/>
</dbReference>
<dbReference type="Pfam" id="PF19769">
    <property type="entry name" value="CPxCG_zf"/>
    <property type="match status" value="1"/>
</dbReference>
<evidence type="ECO:0000313" key="2">
    <source>
        <dbReference type="Proteomes" id="UP000008386"/>
    </source>
</evidence>
<reference evidence="1 2" key="1">
    <citation type="journal article" date="2011" name="J. Bacteriol.">
        <title>Complete genome sequence of the obligate piezophilic hyperthermophilic archaeon Pyrococcus yayanosii CH1.</title>
        <authorList>
            <person name="Jun X."/>
            <person name="Lupeng L."/>
            <person name="Minjuan X."/>
            <person name="Oger P."/>
            <person name="Fengping W."/>
            <person name="Jebbar M."/>
            <person name="Xiang X."/>
        </authorList>
    </citation>
    <scope>NUCLEOTIDE SEQUENCE [LARGE SCALE GENOMIC DNA]</scope>
    <source>
        <strain evidence="2">CH1 / JCM 16557</strain>
    </source>
</reference>
<dbReference type="KEGG" id="pya:PYCH_17180"/>
<dbReference type="Proteomes" id="UP000008386">
    <property type="component" value="Chromosome"/>
</dbReference>
<keyword evidence="2" id="KW-1185">Reference proteome</keyword>
<dbReference type="AlphaFoldDB" id="F8AHK6"/>
<dbReference type="InterPro" id="IPR012041">
    <property type="entry name" value="Znf_CPxCG-like"/>
</dbReference>
<evidence type="ECO:0008006" key="3">
    <source>
        <dbReference type="Google" id="ProtNLM"/>
    </source>
</evidence>
<dbReference type="PANTHER" id="PTHR42195">
    <property type="entry name" value="UCP015877 FAMILY PROTEIN"/>
    <property type="match status" value="1"/>
</dbReference>
<name>F8AHK6_PYRYC</name>
<dbReference type="PIRSF" id="PIRSF015877">
    <property type="entry name" value="UCP015877"/>
    <property type="match status" value="1"/>
</dbReference>
<gene>
    <name evidence="1" type="ordered locus">PYCH_17180</name>
</gene>
<dbReference type="STRING" id="529709.PYCH_17180"/>
<evidence type="ECO:0000313" key="1">
    <source>
        <dbReference type="EMBL" id="AEH25377.1"/>
    </source>
</evidence>
<protein>
    <recommendedName>
        <fullName evidence="3">Translation initiation factor 2</fullName>
    </recommendedName>
</protein>
<organism evidence="1 2">
    <name type="scientific">Pyrococcus yayanosii (strain CH1 / JCM 16557)</name>
    <dbReference type="NCBI Taxonomy" id="529709"/>
    <lineage>
        <taxon>Archaea</taxon>
        <taxon>Methanobacteriati</taxon>
        <taxon>Methanobacteriota</taxon>
        <taxon>Thermococci</taxon>
        <taxon>Thermococcales</taxon>
        <taxon>Thermococcaceae</taxon>
        <taxon>Pyrococcus</taxon>
    </lineage>
</organism>
<proteinExistence type="predicted"/>
<sequence length="208" mass="23492">MGDYFTCPECGGEDVEVLRERGREVTLRCNECGHVWVMTLPKLLKVPVIVSKHERSFRKYAELPEDEVVKVGDVVELKDDEVRITGIELPEGKRVRKAKASEIGALWGESLRYPKVFGVSIYLPGGITQSFKVMADRDEEFVIGEVIEVGGYTFRVEMIKTERKLMRSGKAKADKIVRLMGHAIRGRARRKLKIYEGYESVGGRGNEG</sequence>
<dbReference type="GeneID" id="10838281"/>
<accession>F8AHK6</accession>
<dbReference type="RefSeq" id="WP_013906433.1">
    <property type="nucleotide sequence ID" value="NC_015680.1"/>
</dbReference>
<dbReference type="PANTHER" id="PTHR42195:SF1">
    <property type="entry name" value="ZINC FINGER PROTEIN"/>
    <property type="match status" value="1"/>
</dbReference>
<dbReference type="eggNOG" id="arCOG02680">
    <property type="taxonomic scope" value="Archaea"/>
</dbReference>
<dbReference type="HOGENOM" id="CLU_110112_1_0_2"/>